<keyword evidence="9" id="KW-1185">Reference proteome</keyword>
<evidence type="ECO:0000256" key="4">
    <source>
        <dbReference type="ARBA" id="ARBA00022759"/>
    </source>
</evidence>
<protein>
    <submittedName>
        <fullName evidence="8">YIL082W-A-like protein</fullName>
    </submittedName>
</protein>
<dbReference type="AlphaFoldDB" id="H0H0Z3"/>
<dbReference type="Pfam" id="PF17917">
    <property type="entry name" value="RT_RNaseH"/>
    <property type="match status" value="1"/>
</dbReference>
<dbReference type="Gene3D" id="3.30.70.270">
    <property type="match status" value="1"/>
</dbReference>
<organism evidence="8 9">
    <name type="scientific">Saccharomyces cerevisiae x Saccharomyces kudriavzevii (strain VIN7)</name>
    <name type="common">Yeast</name>
    <dbReference type="NCBI Taxonomy" id="1095631"/>
    <lineage>
        <taxon>Eukaryota</taxon>
        <taxon>Fungi</taxon>
        <taxon>Dikarya</taxon>
        <taxon>Ascomycota</taxon>
        <taxon>Saccharomycotina</taxon>
        <taxon>Saccharomycetes</taxon>
        <taxon>Saccharomycetales</taxon>
        <taxon>Saccharomycetaceae</taxon>
        <taxon>Saccharomyces</taxon>
    </lineage>
</organism>
<evidence type="ECO:0000313" key="8">
    <source>
        <dbReference type="EMBL" id="EHN00268.1"/>
    </source>
</evidence>
<dbReference type="GO" id="GO:0016787">
    <property type="term" value="F:hydrolase activity"/>
    <property type="evidence" value="ECO:0007669"/>
    <property type="project" value="UniProtKB-KW"/>
</dbReference>
<keyword evidence="1" id="KW-0808">Transferase</keyword>
<dbReference type="CDD" id="cd09274">
    <property type="entry name" value="RNase_HI_RT_Ty3"/>
    <property type="match status" value="1"/>
</dbReference>
<dbReference type="GO" id="GO:0003964">
    <property type="term" value="F:RNA-directed DNA polymerase activity"/>
    <property type="evidence" value="ECO:0007669"/>
    <property type="project" value="UniProtKB-KW"/>
</dbReference>
<accession>H0H0Z3</accession>
<dbReference type="HOGENOM" id="CLU_000384_33_3_1"/>
<dbReference type="Proteomes" id="UP000009009">
    <property type="component" value="Unassembled WGS sequence"/>
</dbReference>
<reference evidence="8 9" key="1">
    <citation type="journal article" date="2012" name="FEMS Yeast Res.">
        <title>The genome sequence of the wine yeast VIN7 reveals an allotriploid hybrid genome with Saccharomyces cerevisiae and Saccharomyces kudriavzevii origins.</title>
        <authorList>
            <person name="Borneman A.R."/>
            <person name="Desany B.A."/>
            <person name="Riches D."/>
            <person name="Affourtit J.P."/>
            <person name="Forgan A.H."/>
            <person name="Pretorius I.S."/>
            <person name="Egholm M."/>
            <person name="Chambers P.J."/>
        </authorList>
    </citation>
    <scope>NUCLEOTIDE SEQUENCE [LARGE SCALE GENOMIC DNA]</scope>
    <source>
        <strain evidence="8 9">VIN7</strain>
    </source>
</reference>
<comment type="caution">
    <text evidence="8">The sequence shown here is derived from an EMBL/GenBank/DDBJ whole genome shotgun (WGS) entry which is preliminary data.</text>
</comment>
<dbReference type="PhylomeDB" id="H0H0Z3"/>
<evidence type="ECO:0000256" key="3">
    <source>
        <dbReference type="ARBA" id="ARBA00022722"/>
    </source>
</evidence>
<evidence type="ECO:0000256" key="6">
    <source>
        <dbReference type="ARBA" id="ARBA00022918"/>
    </source>
</evidence>
<dbReference type="PANTHER" id="PTHR34072:SF52">
    <property type="entry name" value="RIBONUCLEASE H"/>
    <property type="match status" value="1"/>
</dbReference>
<dbReference type="SUPFAM" id="SSF56672">
    <property type="entry name" value="DNA/RNA polymerases"/>
    <property type="match status" value="1"/>
</dbReference>
<keyword evidence="5" id="KW-0378">Hydrolase</keyword>
<gene>
    <name evidence="8" type="ORF">VIN7_9912</name>
</gene>
<dbReference type="GO" id="GO:0004519">
    <property type="term" value="F:endonuclease activity"/>
    <property type="evidence" value="ECO:0007669"/>
    <property type="project" value="UniProtKB-KW"/>
</dbReference>
<keyword evidence="3" id="KW-0540">Nuclease</keyword>
<name>H0H0Z3_SACCK</name>
<dbReference type="PANTHER" id="PTHR34072">
    <property type="entry name" value="ENZYMATIC POLYPROTEIN-RELATED"/>
    <property type="match status" value="1"/>
</dbReference>
<evidence type="ECO:0000256" key="5">
    <source>
        <dbReference type="ARBA" id="ARBA00022801"/>
    </source>
</evidence>
<keyword evidence="4" id="KW-0255">Endonuclease</keyword>
<dbReference type="InterPro" id="IPR043502">
    <property type="entry name" value="DNA/RNA_pol_sf"/>
</dbReference>
<evidence type="ECO:0000256" key="2">
    <source>
        <dbReference type="ARBA" id="ARBA00022695"/>
    </source>
</evidence>
<keyword evidence="6" id="KW-0695">RNA-directed DNA polymerase</keyword>
<evidence type="ECO:0000313" key="9">
    <source>
        <dbReference type="Proteomes" id="UP000009009"/>
    </source>
</evidence>
<evidence type="ECO:0000259" key="7">
    <source>
        <dbReference type="Pfam" id="PF17917"/>
    </source>
</evidence>
<feature type="domain" description="Reverse transcriptase RNase H-like" evidence="7">
    <location>
        <begin position="73"/>
        <end position="173"/>
    </location>
</feature>
<keyword evidence="2" id="KW-0548">Nucleotidyltransferase</keyword>
<dbReference type="InterPro" id="IPR041373">
    <property type="entry name" value="RT_RNaseH"/>
</dbReference>
<evidence type="ECO:0000256" key="1">
    <source>
        <dbReference type="ARBA" id="ARBA00022679"/>
    </source>
</evidence>
<dbReference type="InterPro" id="IPR043128">
    <property type="entry name" value="Rev_trsase/Diguanyl_cyclase"/>
</dbReference>
<sequence length="225" mass="25711">MEIKKEIKSVQCFLGMCNFYRRFIPNCNQIAQPLVNFPSQREHWSKRQEEAIENLKKALSSAPLLTPRTTGDNYRLTTDASMQGLGAVLEKKLDNKVLGVVSYFSKTLQGPQKNYPPGELELLAIMQALEHFRYLLHDHHFILRTDHISLLSLQNKKEPSRRIATWLAELSEYDFELSYLKGSENVVAVPLSRDIPTTINALTTEELDQKVGKRYATETLGVAPY</sequence>
<proteinExistence type="predicted"/>
<dbReference type="EMBL" id="AGVY01000359">
    <property type="protein sequence ID" value="EHN00268.1"/>
    <property type="molecule type" value="Genomic_DNA"/>
</dbReference>
<dbReference type="OrthoDB" id="4488294at2759"/>